<evidence type="ECO:0000259" key="1">
    <source>
        <dbReference type="Pfam" id="PF08246"/>
    </source>
</evidence>
<dbReference type="InterPro" id="IPR013201">
    <property type="entry name" value="Prot_inhib_I29"/>
</dbReference>
<accession>A0AAD8VK20</accession>
<dbReference type="EMBL" id="JAUUTY010000007">
    <property type="protein sequence ID" value="KAK1607503.1"/>
    <property type="molecule type" value="Genomic_DNA"/>
</dbReference>
<feature type="domain" description="Cathepsin propeptide inhibitor" evidence="1">
    <location>
        <begin position="42"/>
        <end position="97"/>
    </location>
</feature>
<reference evidence="2" key="1">
    <citation type="submission" date="2023-07" db="EMBL/GenBank/DDBJ databases">
        <title>A chromosome-level genome assembly of Lolium multiflorum.</title>
        <authorList>
            <person name="Chen Y."/>
            <person name="Copetti D."/>
            <person name="Kolliker R."/>
            <person name="Studer B."/>
        </authorList>
    </citation>
    <scope>NUCLEOTIDE SEQUENCE</scope>
    <source>
        <strain evidence="2">02402/16</strain>
        <tissue evidence="2">Leaf</tissue>
    </source>
</reference>
<dbReference type="Proteomes" id="UP001231189">
    <property type="component" value="Unassembled WGS sequence"/>
</dbReference>
<name>A0AAD8VK20_LOLMU</name>
<evidence type="ECO:0000313" key="3">
    <source>
        <dbReference type="Proteomes" id="UP001231189"/>
    </source>
</evidence>
<comment type="caution">
    <text evidence="2">The sequence shown here is derived from an EMBL/GenBank/DDBJ whole genome shotgun (WGS) entry which is preliminary data.</text>
</comment>
<dbReference type="Pfam" id="PF08246">
    <property type="entry name" value="Inhibitor_I29"/>
    <property type="match status" value="1"/>
</dbReference>
<dbReference type="Gene3D" id="1.10.287.2250">
    <property type="match status" value="1"/>
</dbReference>
<dbReference type="AlphaFoldDB" id="A0AAD8VK20"/>
<gene>
    <name evidence="2" type="ORF">QYE76_031176</name>
</gene>
<organism evidence="2 3">
    <name type="scientific">Lolium multiflorum</name>
    <name type="common">Italian ryegrass</name>
    <name type="synonym">Lolium perenne subsp. multiflorum</name>
    <dbReference type="NCBI Taxonomy" id="4521"/>
    <lineage>
        <taxon>Eukaryota</taxon>
        <taxon>Viridiplantae</taxon>
        <taxon>Streptophyta</taxon>
        <taxon>Embryophyta</taxon>
        <taxon>Tracheophyta</taxon>
        <taxon>Spermatophyta</taxon>
        <taxon>Magnoliopsida</taxon>
        <taxon>Liliopsida</taxon>
        <taxon>Poales</taxon>
        <taxon>Poaceae</taxon>
        <taxon>BOP clade</taxon>
        <taxon>Pooideae</taxon>
        <taxon>Poodae</taxon>
        <taxon>Poeae</taxon>
        <taxon>Poeae Chloroplast Group 2 (Poeae type)</taxon>
        <taxon>Loliodinae</taxon>
        <taxon>Loliinae</taxon>
        <taxon>Lolium</taxon>
    </lineage>
</organism>
<sequence>MVVALTAMALEAIMPMASTPAADIIYVSLENVASEESMRGLYESWYALYRRDDDPSDKEKWFTIFKAEARVVYKLDEDGASVKHHLNWFADMTQHEFAESFASCSPLEVGSPDKIKLNLHQPIQ</sequence>
<evidence type="ECO:0000313" key="2">
    <source>
        <dbReference type="EMBL" id="KAK1607503.1"/>
    </source>
</evidence>
<keyword evidence="3" id="KW-1185">Reference proteome</keyword>
<proteinExistence type="predicted"/>
<protein>
    <recommendedName>
        <fullName evidence="1">Cathepsin propeptide inhibitor domain-containing protein</fullName>
    </recommendedName>
</protein>